<keyword evidence="3" id="KW-1185">Reference proteome</keyword>
<dbReference type="PANTHER" id="PTHR40260">
    <property type="entry name" value="BLR8190 PROTEIN"/>
    <property type="match status" value="1"/>
</dbReference>
<evidence type="ECO:0000313" key="2">
    <source>
        <dbReference type="EMBL" id="OOF92104.1"/>
    </source>
</evidence>
<evidence type="ECO:0000313" key="3">
    <source>
        <dbReference type="Proteomes" id="UP000188318"/>
    </source>
</evidence>
<comment type="similarity">
    <text evidence="1">Belongs to the tpcK family.</text>
</comment>
<organism evidence="2 3">
    <name type="scientific">Aspergillus carbonarius (strain ITEM 5010)</name>
    <dbReference type="NCBI Taxonomy" id="602072"/>
    <lineage>
        <taxon>Eukaryota</taxon>
        <taxon>Fungi</taxon>
        <taxon>Dikarya</taxon>
        <taxon>Ascomycota</taxon>
        <taxon>Pezizomycotina</taxon>
        <taxon>Eurotiomycetes</taxon>
        <taxon>Eurotiomycetidae</taxon>
        <taxon>Eurotiales</taxon>
        <taxon>Aspergillaceae</taxon>
        <taxon>Aspergillus</taxon>
        <taxon>Aspergillus subgen. Circumdati</taxon>
    </lineage>
</organism>
<dbReference type="PANTHER" id="PTHR40260:SF2">
    <property type="entry name" value="BLR8190 PROTEIN"/>
    <property type="match status" value="1"/>
</dbReference>
<dbReference type="GO" id="GO:0016491">
    <property type="term" value="F:oxidoreductase activity"/>
    <property type="evidence" value="ECO:0007669"/>
    <property type="project" value="InterPro"/>
</dbReference>
<gene>
    <name evidence="2" type="ORF">ASPCADRAFT_408705</name>
</gene>
<dbReference type="SUPFAM" id="SSF54909">
    <property type="entry name" value="Dimeric alpha+beta barrel"/>
    <property type="match status" value="1"/>
</dbReference>
<dbReference type="STRING" id="602072.A0A1R3RC97"/>
<sequence>MTFTLTVLYPNEVDSDYNLDYYVSNHMPLVERRWDKYGLHSWSVTQFNPAVDGTRPLYTFGCTIDWESEEGVQKAFEGPEAAEVLGDIPKFSNKQPIFLFGERMATAERRV</sequence>
<dbReference type="EMBL" id="KV907508">
    <property type="protein sequence ID" value="OOF92104.1"/>
    <property type="molecule type" value="Genomic_DNA"/>
</dbReference>
<proteinExistence type="inferred from homology"/>
<dbReference type="InterPro" id="IPR009799">
    <property type="entry name" value="EthD_dom"/>
</dbReference>
<dbReference type="Gene3D" id="3.30.70.100">
    <property type="match status" value="1"/>
</dbReference>
<dbReference type="InterPro" id="IPR011008">
    <property type="entry name" value="Dimeric_a/b-barrel"/>
</dbReference>
<evidence type="ECO:0000256" key="1">
    <source>
        <dbReference type="ARBA" id="ARBA00005986"/>
    </source>
</evidence>
<reference evidence="3" key="1">
    <citation type="journal article" date="2017" name="Genome Biol.">
        <title>Comparative genomics reveals high biological diversity and specific adaptations in the industrially and medically important fungal genus Aspergillus.</title>
        <authorList>
            <person name="de Vries R.P."/>
            <person name="Riley R."/>
            <person name="Wiebenga A."/>
            <person name="Aguilar-Osorio G."/>
            <person name="Amillis S."/>
            <person name="Uchima C.A."/>
            <person name="Anderluh G."/>
            <person name="Asadollahi M."/>
            <person name="Askin M."/>
            <person name="Barry K."/>
            <person name="Battaglia E."/>
            <person name="Bayram O."/>
            <person name="Benocci T."/>
            <person name="Braus-Stromeyer S.A."/>
            <person name="Caldana C."/>
            <person name="Canovas D."/>
            <person name="Cerqueira G.C."/>
            <person name="Chen F."/>
            <person name="Chen W."/>
            <person name="Choi C."/>
            <person name="Clum A."/>
            <person name="Dos Santos R.A."/>
            <person name="Damasio A.R."/>
            <person name="Diallinas G."/>
            <person name="Emri T."/>
            <person name="Fekete E."/>
            <person name="Flipphi M."/>
            <person name="Freyberg S."/>
            <person name="Gallo A."/>
            <person name="Gournas C."/>
            <person name="Habgood R."/>
            <person name="Hainaut M."/>
            <person name="Harispe M.L."/>
            <person name="Henrissat B."/>
            <person name="Hilden K.S."/>
            <person name="Hope R."/>
            <person name="Hossain A."/>
            <person name="Karabika E."/>
            <person name="Karaffa L."/>
            <person name="Karanyi Z."/>
            <person name="Krasevec N."/>
            <person name="Kuo A."/>
            <person name="Kusch H."/>
            <person name="LaButti K."/>
            <person name="Lagendijk E.L."/>
            <person name="Lapidus A."/>
            <person name="Levasseur A."/>
            <person name="Lindquist E."/>
            <person name="Lipzen A."/>
            <person name="Logrieco A.F."/>
            <person name="MacCabe A."/>
            <person name="Maekelae M.R."/>
            <person name="Malavazi I."/>
            <person name="Melin P."/>
            <person name="Meyer V."/>
            <person name="Mielnichuk N."/>
            <person name="Miskei M."/>
            <person name="Molnar A.P."/>
            <person name="Mule G."/>
            <person name="Ngan C.Y."/>
            <person name="Orejas M."/>
            <person name="Orosz E."/>
            <person name="Ouedraogo J.P."/>
            <person name="Overkamp K.M."/>
            <person name="Park H.-S."/>
            <person name="Perrone G."/>
            <person name="Piumi F."/>
            <person name="Punt P.J."/>
            <person name="Ram A.F."/>
            <person name="Ramon A."/>
            <person name="Rauscher S."/>
            <person name="Record E."/>
            <person name="Riano-Pachon D.M."/>
            <person name="Robert V."/>
            <person name="Roehrig J."/>
            <person name="Ruller R."/>
            <person name="Salamov A."/>
            <person name="Salih N.S."/>
            <person name="Samson R.A."/>
            <person name="Sandor E."/>
            <person name="Sanguinetti M."/>
            <person name="Schuetze T."/>
            <person name="Sepcic K."/>
            <person name="Shelest E."/>
            <person name="Sherlock G."/>
            <person name="Sophianopoulou V."/>
            <person name="Squina F.M."/>
            <person name="Sun H."/>
            <person name="Susca A."/>
            <person name="Todd R.B."/>
            <person name="Tsang A."/>
            <person name="Unkles S.E."/>
            <person name="van de Wiele N."/>
            <person name="van Rossen-Uffink D."/>
            <person name="Oliveira J.V."/>
            <person name="Vesth T.C."/>
            <person name="Visser J."/>
            <person name="Yu J.-H."/>
            <person name="Zhou M."/>
            <person name="Andersen M.R."/>
            <person name="Archer D.B."/>
            <person name="Baker S.E."/>
            <person name="Benoit I."/>
            <person name="Brakhage A.A."/>
            <person name="Braus G.H."/>
            <person name="Fischer R."/>
            <person name="Frisvad J.C."/>
            <person name="Goldman G.H."/>
            <person name="Houbraken J."/>
            <person name="Oakley B."/>
            <person name="Pocsi I."/>
            <person name="Scazzocchio C."/>
            <person name="Seiboth B."/>
            <person name="vanKuyk P.A."/>
            <person name="Wortman J."/>
            <person name="Dyer P.S."/>
            <person name="Grigoriev I.V."/>
        </authorList>
    </citation>
    <scope>NUCLEOTIDE SEQUENCE [LARGE SCALE GENOMIC DNA]</scope>
    <source>
        <strain evidence="3">ITEM 5010</strain>
    </source>
</reference>
<accession>A0A1R3RC97</accession>
<evidence type="ECO:0008006" key="4">
    <source>
        <dbReference type="Google" id="ProtNLM"/>
    </source>
</evidence>
<dbReference type="OMA" id="RSQYLIM"/>
<dbReference type="NCBIfam" id="TIGR02118">
    <property type="entry name" value="EthD family reductase"/>
    <property type="match status" value="1"/>
</dbReference>
<name>A0A1R3RC97_ASPC5</name>
<dbReference type="OrthoDB" id="4892971at2759"/>
<dbReference type="AlphaFoldDB" id="A0A1R3RC97"/>
<protein>
    <recommendedName>
        <fullName evidence="4">EthD domain-containing protein</fullName>
    </recommendedName>
</protein>
<dbReference type="VEuPathDB" id="FungiDB:ASPCADRAFT_408705"/>
<dbReference type="Proteomes" id="UP000188318">
    <property type="component" value="Unassembled WGS sequence"/>
</dbReference>